<comment type="caution">
    <text evidence="2">The sequence shown here is derived from an EMBL/GenBank/DDBJ whole genome shotgun (WGS) entry which is preliminary data.</text>
</comment>
<keyword evidence="1" id="KW-0472">Membrane</keyword>
<proteinExistence type="predicted"/>
<keyword evidence="1" id="KW-1133">Transmembrane helix</keyword>
<reference evidence="2" key="2">
    <citation type="submission" date="2021-10" db="EMBL/GenBank/DDBJ databases">
        <title>Genome of Winogradskyella sp. E313.</title>
        <authorList>
            <person name="Zhou Y."/>
        </authorList>
    </citation>
    <scope>NUCLEOTIDE SEQUENCE</scope>
    <source>
        <strain evidence="2">E313</strain>
    </source>
</reference>
<gene>
    <name evidence="2" type="ORF">J1C55_10300</name>
</gene>
<feature type="transmembrane region" description="Helical" evidence="1">
    <location>
        <begin position="77"/>
        <end position="98"/>
    </location>
</feature>
<reference evidence="2" key="1">
    <citation type="submission" date="2021-03" db="EMBL/GenBank/DDBJ databases">
        <authorList>
            <person name="Ping X."/>
        </authorList>
    </citation>
    <scope>NUCLEOTIDE SEQUENCE</scope>
    <source>
        <strain evidence="2">E313</strain>
    </source>
</reference>
<keyword evidence="1" id="KW-0812">Transmembrane</keyword>
<feature type="transmembrane region" description="Helical" evidence="1">
    <location>
        <begin position="154"/>
        <end position="170"/>
    </location>
</feature>
<evidence type="ECO:0000313" key="3">
    <source>
        <dbReference type="Proteomes" id="UP000778797"/>
    </source>
</evidence>
<dbReference type="Proteomes" id="UP000778797">
    <property type="component" value="Unassembled WGS sequence"/>
</dbReference>
<feature type="transmembrane region" description="Helical" evidence="1">
    <location>
        <begin position="242"/>
        <end position="271"/>
    </location>
</feature>
<accession>A0ABS8EPR4</accession>
<feature type="transmembrane region" description="Helical" evidence="1">
    <location>
        <begin position="35"/>
        <end position="57"/>
    </location>
</feature>
<dbReference type="EMBL" id="JAFMPT010000013">
    <property type="protein sequence ID" value="MCC1484982.1"/>
    <property type="molecule type" value="Genomic_DNA"/>
</dbReference>
<dbReference type="RefSeq" id="WP_227477475.1">
    <property type="nucleotide sequence ID" value="NZ_JAFMPT010000013.1"/>
</dbReference>
<protein>
    <recommendedName>
        <fullName evidence="4">Glycerophosphoryl diester phosphodiesterase membrane domain-containing protein</fullName>
    </recommendedName>
</protein>
<evidence type="ECO:0000256" key="1">
    <source>
        <dbReference type="SAM" id="Phobius"/>
    </source>
</evidence>
<feature type="transmembrane region" description="Helical" evidence="1">
    <location>
        <begin position="129"/>
        <end position="148"/>
    </location>
</feature>
<organism evidence="2 3">
    <name type="scientific">Winogradskyella immobilis</name>
    <dbReference type="NCBI Taxonomy" id="2816852"/>
    <lineage>
        <taxon>Bacteria</taxon>
        <taxon>Pseudomonadati</taxon>
        <taxon>Bacteroidota</taxon>
        <taxon>Flavobacteriia</taxon>
        <taxon>Flavobacteriales</taxon>
        <taxon>Flavobacteriaceae</taxon>
        <taxon>Winogradskyella</taxon>
    </lineage>
</organism>
<sequence>MNKPYIEFKQQRDFGAILSVTFGFLRNEFKPFMKAIFNIAGPAIILFIAAMALYTYVVGDIFNFDIYGDNPTNNFNPLIILFVALVYLVSFVAAYILAGSTALHYLKSYIDNKGNVNIADVKRKVYKTFWGFLGLGILKGITLGFALVLCILPVFYAMVPMAIVLSIYVFETRRSATDAYSHSFYLVNEDFWTALGTFIVLGLIFYALSMVVSIPTIIYLYAKMGIFSGEIDPANMTGFVDPIYILLNVLNTLFQFLLNFILVIGGAVVYFHLNEKRNFTGTYERISNIGEHIEK</sequence>
<feature type="transmembrane region" description="Helical" evidence="1">
    <location>
        <begin position="191"/>
        <end position="222"/>
    </location>
</feature>
<evidence type="ECO:0000313" key="2">
    <source>
        <dbReference type="EMBL" id="MCC1484982.1"/>
    </source>
</evidence>
<name>A0ABS8EPR4_9FLAO</name>
<keyword evidence="3" id="KW-1185">Reference proteome</keyword>
<evidence type="ECO:0008006" key="4">
    <source>
        <dbReference type="Google" id="ProtNLM"/>
    </source>
</evidence>